<evidence type="ECO:0000259" key="1">
    <source>
        <dbReference type="Pfam" id="PF06662"/>
    </source>
</evidence>
<reference evidence="2" key="1">
    <citation type="submission" date="2020-05" db="EMBL/GenBank/DDBJ databases">
        <authorList>
            <person name="Chiriac C."/>
            <person name="Salcher M."/>
            <person name="Ghai R."/>
            <person name="Kavagutti S V."/>
        </authorList>
    </citation>
    <scope>NUCLEOTIDE SEQUENCE</scope>
</reference>
<gene>
    <name evidence="2" type="ORF">UFOPK3423_00199</name>
</gene>
<organism evidence="2">
    <name type="scientific">freshwater metagenome</name>
    <dbReference type="NCBI Taxonomy" id="449393"/>
    <lineage>
        <taxon>unclassified sequences</taxon>
        <taxon>metagenomes</taxon>
        <taxon>ecological metagenomes</taxon>
    </lineage>
</organism>
<proteinExistence type="predicted"/>
<sequence length="440" mass="47856">MQAVVRPTGDGHRSIGEVRRTPLLPALTLLALALPGAAVAAVPADTPVMTRGDLPRAVTAVSSATKPKRKQLKDAIARLQARGNIDAQEARTALADDLAARRLARRLKGVRRKELRAVLRNADDMAVAGTLTAPRLAPVMETIRRNTAWWGGSGTVAYGRRMTFPGSDLVWQGYPGQGIQIQWLATFARMNQLFLAKSRNDELARMAAEVSAYAVPRAGGIAWEYLFRFGGGRPPWVSGLAQGTAIQALARAGARLSRLRLLDLAHDALGIFRTAPPAGVRVRASGAAGGEERAHYLIYSYAPGQRVYNAFLQALIGLHDFAGIRNDPLARRLFIEGEREAQIEILKADTGSWSLYQPGVPSSLGYHKVLRDFAQGLCVRLNRDRQRAVLDLRDITGDQGAVLGDLGNWPDPEPYCVASQNFTLYLYARRRAAGLPAPTF</sequence>
<feature type="domain" description="D-glucuronyl C5-epimerase C-terminal" evidence="1">
    <location>
        <begin position="222"/>
        <end position="369"/>
    </location>
</feature>
<dbReference type="InterPro" id="IPR010598">
    <property type="entry name" value="C5-epim_C"/>
</dbReference>
<dbReference type="EMBL" id="CAFBLQ010000012">
    <property type="protein sequence ID" value="CAB4860494.1"/>
    <property type="molecule type" value="Genomic_DNA"/>
</dbReference>
<evidence type="ECO:0000313" key="2">
    <source>
        <dbReference type="EMBL" id="CAB4860494.1"/>
    </source>
</evidence>
<protein>
    <submittedName>
        <fullName evidence="2">Unannotated protein</fullName>
    </submittedName>
</protein>
<accession>A0A6J7CUS3</accession>
<dbReference type="Pfam" id="PF06662">
    <property type="entry name" value="C5-epim_C"/>
    <property type="match status" value="1"/>
</dbReference>
<name>A0A6J7CUS3_9ZZZZ</name>
<dbReference type="AlphaFoldDB" id="A0A6J7CUS3"/>